<proteinExistence type="predicted"/>
<protein>
    <submittedName>
        <fullName evidence="1">Uncharacterized protein</fullName>
    </submittedName>
</protein>
<organism evidence="1 2">
    <name type="scientific">Naganishia adeliensis</name>
    <dbReference type="NCBI Taxonomy" id="92952"/>
    <lineage>
        <taxon>Eukaryota</taxon>
        <taxon>Fungi</taxon>
        <taxon>Dikarya</taxon>
        <taxon>Basidiomycota</taxon>
        <taxon>Agaricomycotina</taxon>
        <taxon>Tremellomycetes</taxon>
        <taxon>Filobasidiales</taxon>
        <taxon>Filobasidiaceae</taxon>
        <taxon>Naganishia</taxon>
    </lineage>
</organism>
<sequence>MGGFSLQKLWHSKTGSLAASGSDNSFTSFPVWQDTKHPRHPYELVHSVDSSPARGEGIGGKENVSPLAGSEGKKTTFEDAPLRHQQSLRFRRPIAQKHSPHVPITNALDTSEPNEVKSRQRALRRTLSKVKSMTDVQWERAPRTSEGGPFTHPSLDTQRTTQPPLSPPPAAPSKHHVKHQSSGLGTFIKRKITKGQDLSSLAQDARRFIARVFGES</sequence>
<gene>
    <name evidence="1" type="ORF">QFC20_002252</name>
</gene>
<name>A0ACC2WL47_9TREE</name>
<dbReference type="Proteomes" id="UP001230649">
    <property type="component" value="Unassembled WGS sequence"/>
</dbReference>
<keyword evidence="2" id="KW-1185">Reference proteome</keyword>
<reference evidence="1" key="1">
    <citation type="submission" date="2023-04" db="EMBL/GenBank/DDBJ databases">
        <title>Draft Genome sequencing of Naganishia species isolated from polar environments using Oxford Nanopore Technology.</title>
        <authorList>
            <person name="Leo P."/>
            <person name="Venkateswaran K."/>
        </authorList>
    </citation>
    <scope>NUCLEOTIDE SEQUENCE</scope>
    <source>
        <strain evidence="1">MNA-CCFEE 5262</strain>
    </source>
</reference>
<evidence type="ECO:0000313" key="2">
    <source>
        <dbReference type="Proteomes" id="UP001230649"/>
    </source>
</evidence>
<evidence type="ECO:0000313" key="1">
    <source>
        <dbReference type="EMBL" id="KAJ9112464.1"/>
    </source>
</evidence>
<comment type="caution">
    <text evidence="1">The sequence shown here is derived from an EMBL/GenBank/DDBJ whole genome shotgun (WGS) entry which is preliminary data.</text>
</comment>
<accession>A0ACC2WL47</accession>
<dbReference type="EMBL" id="JASBWS010000015">
    <property type="protein sequence ID" value="KAJ9112464.1"/>
    <property type="molecule type" value="Genomic_DNA"/>
</dbReference>